<dbReference type="PANTHER" id="PTHR37067:SF3">
    <property type="entry name" value="PX DOMAIN-CONTAINING PROTEIN"/>
    <property type="match status" value="1"/>
</dbReference>
<organism evidence="1 2">
    <name type="scientific">Hyaloperonospora arabidopsidis (strain Emoy2)</name>
    <name type="common">Downy mildew agent</name>
    <name type="synonym">Peronospora arabidopsidis</name>
    <dbReference type="NCBI Taxonomy" id="559515"/>
    <lineage>
        <taxon>Eukaryota</taxon>
        <taxon>Sar</taxon>
        <taxon>Stramenopiles</taxon>
        <taxon>Oomycota</taxon>
        <taxon>Peronosporomycetes</taxon>
        <taxon>Peronosporales</taxon>
        <taxon>Peronosporaceae</taxon>
        <taxon>Hyaloperonospora</taxon>
    </lineage>
</organism>
<evidence type="ECO:0000313" key="1">
    <source>
        <dbReference type="EnsemblProtists" id="HpaP805248"/>
    </source>
</evidence>
<reference evidence="2" key="1">
    <citation type="journal article" date="2010" name="Science">
        <title>Signatures of adaptation to obligate biotrophy in the Hyaloperonospora arabidopsidis genome.</title>
        <authorList>
            <person name="Baxter L."/>
            <person name="Tripathy S."/>
            <person name="Ishaque N."/>
            <person name="Boot N."/>
            <person name="Cabral A."/>
            <person name="Kemen E."/>
            <person name="Thines M."/>
            <person name="Ah-Fong A."/>
            <person name="Anderson R."/>
            <person name="Badejoko W."/>
            <person name="Bittner-Eddy P."/>
            <person name="Boore J.L."/>
            <person name="Chibucos M.C."/>
            <person name="Coates M."/>
            <person name="Dehal P."/>
            <person name="Delehaunty K."/>
            <person name="Dong S."/>
            <person name="Downton P."/>
            <person name="Dumas B."/>
            <person name="Fabro G."/>
            <person name="Fronick C."/>
            <person name="Fuerstenberg S.I."/>
            <person name="Fulton L."/>
            <person name="Gaulin E."/>
            <person name="Govers F."/>
            <person name="Hughes L."/>
            <person name="Humphray S."/>
            <person name="Jiang R.H."/>
            <person name="Judelson H."/>
            <person name="Kamoun S."/>
            <person name="Kyung K."/>
            <person name="Meijer H."/>
            <person name="Minx P."/>
            <person name="Morris P."/>
            <person name="Nelson J."/>
            <person name="Phuntumart V."/>
            <person name="Qutob D."/>
            <person name="Rehmany A."/>
            <person name="Rougon-Cardoso A."/>
            <person name="Ryden P."/>
            <person name="Torto-Alalibo T."/>
            <person name="Studholme D."/>
            <person name="Wang Y."/>
            <person name="Win J."/>
            <person name="Wood J."/>
            <person name="Clifton S.W."/>
            <person name="Rogers J."/>
            <person name="Van den Ackerveken G."/>
            <person name="Jones J.D."/>
            <person name="McDowell J.M."/>
            <person name="Beynon J."/>
            <person name="Tyler B.M."/>
        </authorList>
    </citation>
    <scope>NUCLEOTIDE SEQUENCE [LARGE SCALE GENOMIC DNA]</scope>
    <source>
        <strain evidence="2">Emoy2</strain>
    </source>
</reference>
<protein>
    <submittedName>
        <fullName evidence="1">Uncharacterized protein</fullName>
    </submittedName>
</protein>
<proteinExistence type="predicted"/>
<keyword evidence="2" id="KW-1185">Reference proteome</keyword>
<dbReference type="STRING" id="559515.M4BG27"/>
<evidence type="ECO:0000313" key="2">
    <source>
        <dbReference type="Proteomes" id="UP000011713"/>
    </source>
</evidence>
<dbReference type="Proteomes" id="UP000011713">
    <property type="component" value="Unassembled WGS sequence"/>
</dbReference>
<dbReference type="VEuPathDB" id="FungiDB:HpaG805248"/>
<accession>M4BG27</accession>
<dbReference type="InParanoid" id="M4BG27"/>
<reference evidence="1" key="2">
    <citation type="submission" date="2015-06" db="UniProtKB">
        <authorList>
            <consortium name="EnsemblProtists"/>
        </authorList>
    </citation>
    <scope>IDENTIFICATION</scope>
    <source>
        <strain evidence="1">Emoy2</strain>
    </source>
</reference>
<dbReference type="EnsemblProtists" id="HpaT805248">
    <property type="protein sequence ID" value="HpaP805248"/>
    <property type="gene ID" value="HpaG805248"/>
</dbReference>
<dbReference type="HOGENOM" id="CLU_2459522_0_0_1"/>
<dbReference type="AlphaFoldDB" id="M4BG27"/>
<name>M4BG27_HYAAE</name>
<dbReference type="EMBL" id="JH598219">
    <property type="status" value="NOT_ANNOTATED_CDS"/>
    <property type="molecule type" value="Genomic_DNA"/>
</dbReference>
<sequence length="89" mass="10299">MGNLIPFQSAHALQFGIKVNFKDAKGSTICWCRFCMHEGRDEVEVGQNDHKRKNTGIIKMFPAPFYPHEYLSHLEYEHTDLGGRSTRRC</sequence>
<dbReference type="PANTHER" id="PTHR37067">
    <property type="entry name" value="PX DOMAIN-CONTAINING PROTEIN"/>
    <property type="match status" value="1"/>
</dbReference>